<evidence type="ECO:0000259" key="6">
    <source>
        <dbReference type="Pfam" id="PF02826"/>
    </source>
</evidence>
<dbReference type="Gene3D" id="3.40.50.720">
    <property type="entry name" value="NAD(P)-binding Rossmann-like Domain"/>
    <property type="match status" value="2"/>
</dbReference>
<dbReference type="PANTHER" id="PTHR43333:SF1">
    <property type="entry name" value="D-ISOMER SPECIFIC 2-HYDROXYACID DEHYDROGENASE NAD-BINDING DOMAIN-CONTAINING PROTEIN"/>
    <property type="match status" value="1"/>
</dbReference>
<dbReference type="RefSeq" id="WP_151697767.1">
    <property type="nucleotide sequence ID" value="NZ_BKZP01000015.1"/>
</dbReference>
<evidence type="ECO:0000256" key="4">
    <source>
        <dbReference type="RuleBase" id="RU003719"/>
    </source>
</evidence>
<evidence type="ECO:0000313" key="8">
    <source>
        <dbReference type="Proteomes" id="UP000391919"/>
    </source>
</evidence>
<dbReference type="Pfam" id="PF02826">
    <property type="entry name" value="2-Hacid_dh_C"/>
    <property type="match status" value="1"/>
</dbReference>
<dbReference type="CDD" id="cd05300">
    <property type="entry name" value="2-Hacid_dh_1"/>
    <property type="match status" value="1"/>
</dbReference>
<feature type="domain" description="D-isomer specific 2-hydroxyacid dehydrogenase catalytic" evidence="5">
    <location>
        <begin position="31"/>
        <end position="302"/>
    </location>
</feature>
<evidence type="ECO:0000313" key="7">
    <source>
        <dbReference type="EMBL" id="GER69703.1"/>
    </source>
</evidence>
<comment type="caution">
    <text evidence="7">The sequence shown here is derived from an EMBL/GenBank/DDBJ whole genome shotgun (WGS) entry which is preliminary data.</text>
</comment>
<accession>A0A5J4JCJ8</accession>
<feature type="domain" description="D-isomer specific 2-hydroxyacid dehydrogenase NAD-binding" evidence="6">
    <location>
        <begin position="105"/>
        <end position="278"/>
    </location>
</feature>
<dbReference type="FunFam" id="3.40.50.720:FF:000363">
    <property type="entry name" value="D-isomer specific 2-hydroxyacid dehydrogenase"/>
    <property type="match status" value="1"/>
</dbReference>
<dbReference type="GO" id="GO:0051287">
    <property type="term" value="F:NAD binding"/>
    <property type="evidence" value="ECO:0007669"/>
    <property type="project" value="InterPro"/>
</dbReference>
<organism evidence="7 8">
    <name type="scientific">Weizmannia acidilactici</name>
    <dbReference type="NCBI Taxonomy" id="2607726"/>
    <lineage>
        <taxon>Bacteria</taxon>
        <taxon>Bacillati</taxon>
        <taxon>Bacillota</taxon>
        <taxon>Bacilli</taxon>
        <taxon>Bacillales</taxon>
        <taxon>Bacillaceae</taxon>
        <taxon>Heyndrickxia</taxon>
    </lineage>
</organism>
<keyword evidence="3" id="KW-0520">NAD</keyword>
<name>A0A5J4JCJ8_9BACI</name>
<dbReference type="InterPro" id="IPR006139">
    <property type="entry name" value="D-isomer_2_OHA_DH_cat_dom"/>
</dbReference>
<dbReference type="PANTHER" id="PTHR43333">
    <property type="entry name" value="2-HACID_DH_C DOMAIN-CONTAINING PROTEIN"/>
    <property type="match status" value="1"/>
</dbReference>
<dbReference type="GO" id="GO:0016616">
    <property type="term" value="F:oxidoreductase activity, acting on the CH-OH group of donors, NAD or NADP as acceptor"/>
    <property type="evidence" value="ECO:0007669"/>
    <property type="project" value="InterPro"/>
</dbReference>
<dbReference type="Pfam" id="PF00389">
    <property type="entry name" value="2-Hacid_dh"/>
    <property type="match status" value="1"/>
</dbReference>
<gene>
    <name evidence="7" type="ORF">BpJC7_10060</name>
</gene>
<protein>
    <submittedName>
        <fullName evidence="7">Glycerate dehydrogenase</fullName>
    </submittedName>
</protein>
<proteinExistence type="inferred from homology"/>
<reference evidence="7 8" key="1">
    <citation type="submission" date="2019-09" db="EMBL/GenBank/DDBJ databases">
        <title>Draft genome sequence of Bacillus sp. JC-7.</title>
        <authorList>
            <person name="Tanaka N."/>
            <person name="Shiwa Y."/>
            <person name="Fujita N."/>
            <person name="Tanasupawat S."/>
        </authorList>
    </citation>
    <scope>NUCLEOTIDE SEQUENCE [LARGE SCALE GENOMIC DNA]</scope>
    <source>
        <strain evidence="7 8">JC-7</strain>
    </source>
</reference>
<dbReference type="InterPro" id="IPR006140">
    <property type="entry name" value="D-isomer_DH_NAD-bd"/>
</dbReference>
<comment type="similarity">
    <text evidence="1 4">Belongs to the D-isomer specific 2-hydroxyacid dehydrogenase family.</text>
</comment>
<keyword evidence="2 4" id="KW-0560">Oxidoreductase</keyword>
<dbReference type="Proteomes" id="UP000391919">
    <property type="component" value="Unassembled WGS sequence"/>
</dbReference>
<dbReference type="SUPFAM" id="SSF51735">
    <property type="entry name" value="NAD(P)-binding Rossmann-fold domains"/>
    <property type="match status" value="1"/>
</dbReference>
<dbReference type="SUPFAM" id="SSF52283">
    <property type="entry name" value="Formate/glycerate dehydrogenase catalytic domain-like"/>
    <property type="match status" value="1"/>
</dbReference>
<keyword evidence="8" id="KW-1185">Reference proteome</keyword>
<dbReference type="InterPro" id="IPR036291">
    <property type="entry name" value="NAD(P)-bd_dom_sf"/>
</dbReference>
<sequence length="316" mass="35597">MKIVFTFQPGKTLLADLNTNFPGIDFLAFRGIETAQEALGDAEVIATYGEDLTEEIVMPLPRLKWVMVFSAGIEKMPLDALRKKGVFVTNARGIHKIPMAEYTFGCLLRHAKSFDLFRIRQEKHEWVPDAPLSEISGRCIMIVGMGAIGSEIARLAKAFGMKVIGVNTNGRKTENADEMYTPDTMVSALNEADYVVSVLPSTKTTRHFYTKTHFEAMKPSAVWINIGRGDAVEPQVLIDALQSGKIAHAYLDVFDEEPLPPEHLFWKIENITITPHISSHSEHYLPRAMEIFRHNLHTYLTKGRDYINTVDLEKGY</sequence>
<dbReference type="EMBL" id="BKZQ01000009">
    <property type="protein sequence ID" value="GER69703.1"/>
    <property type="molecule type" value="Genomic_DNA"/>
</dbReference>
<evidence type="ECO:0000256" key="1">
    <source>
        <dbReference type="ARBA" id="ARBA00005854"/>
    </source>
</evidence>
<evidence type="ECO:0000256" key="2">
    <source>
        <dbReference type="ARBA" id="ARBA00023002"/>
    </source>
</evidence>
<dbReference type="AlphaFoldDB" id="A0A5J4JCJ8"/>
<evidence type="ECO:0000256" key="3">
    <source>
        <dbReference type="ARBA" id="ARBA00023027"/>
    </source>
</evidence>
<evidence type="ECO:0000259" key="5">
    <source>
        <dbReference type="Pfam" id="PF00389"/>
    </source>
</evidence>